<reference evidence="2 3" key="1">
    <citation type="journal article" date="2019" name="Sci. Rep.">
        <title>Orb-weaving spider Araneus ventricosus genome elucidates the spidroin gene catalogue.</title>
        <authorList>
            <person name="Kono N."/>
            <person name="Nakamura H."/>
            <person name="Ohtoshi R."/>
            <person name="Moran D.A.P."/>
            <person name="Shinohara A."/>
            <person name="Yoshida Y."/>
            <person name="Fujiwara M."/>
            <person name="Mori M."/>
            <person name="Tomita M."/>
            <person name="Arakawa K."/>
        </authorList>
    </citation>
    <scope>NUCLEOTIDE SEQUENCE [LARGE SCALE GENOMIC DNA]</scope>
</reference>
<feature type="region of interest" description="Disordered" evidence="1">
    <location>
        <begin position="33"/>
        <end position="91"/>
    </location>
</feature>
<accession>A0A4Y2KJ14</accession>
<proteinExistence type="predicted"/>
<protein>
    <submittedName>
        <fullName evidence="2">Uncharacterized protein</fullName>
    </submittedName>
</protein>
<dbReference type="AlphaFoldDB" id="A0A4Y2KJ14"/>
<keyword evidence="3" id="KW-1185">Reference proteome</keyword>
<organism evidence="2 3">
    <name type="scientific">Araneus ventricosus</name>
    <name type="common">Orbweaver spider</name>
    <name type="synonym">Epeira ventricosa</name>
    <dbReference type="NCBI Taxonomy" id="182803"/>
    <lineage>
        <taxon>Eukaryota</taxon>
        <taxon>Metazoa</taxon>
        <taxon>Ecdysozoa</taxon>
        <taxon>Arthropoda</taxon>
        <taxon>Chelicerata</taxon>
        <taxon>Arachnida</taxon>
        <taxon>Araneae</taxon>
        <taxon>Araneomorphae</taxon>
        <taxon>Entelegynae</taxon>
        <taxon>Araneoidea</taxon>
        <taxon>Araneidae</taxon>
        <taxon>Araneus</taxon>
    </lineage>
</organism>
<dbReference type="EMBL" id="BGPR01004615">
    <property type="protein sequence ID" value="GBN01403.1"/>
    <property type="molecule type" value="Genomic_DNA"/>
</dbReference>
<evidence type="ECO:0000256" key="1">
    <source>
        <dbReference type="SAM" id="MobiDB-lite"/>
    </source>
</evidence>
<evidence type="ECO:0000313" key="2">
    <source>
        <dbReference type="EMBL" id="GBN01403.1"/>
    </source>
</evidence>
<feature type="compositionally biased region" description="Acidic residues" evidence="1">
    <location>
        <begin position="39"/>
        <end position="51"/>
    </location>
</feature>
<dbReference type="Proteomes" id="UP000499080">
    <property type="component" value="Unassembled WGS sequence"/>
</dbReference>
<comment type="caution">
    <text evidence="2">The sequence shown here is derived from an EMBL/GenBank/DDBJ whole genome shotgun (WGS) entry which is preliminary data.</text>
</comment>
<sequence>MLGHKSVFHLGEKSTHSCLEAVEQHLAVSEEVGKKIPAEDESDALNLDGDETEYRSQETDPETDSEDNPVHEEYNVSNSNRNDCIIHPFNL</sequence>
<name>A0A4Y2KJ14_ARAVE</name>
<gene>
    <name evidence="2" type="ORF">AVEN_180077_1</name>
</gene>
<evidence type="ECO:0000313" key="3">
    <source>
        <dbReference type="Proteomes" id="UP000499080"/>
    </source>
</evidence>